<dbReference type="SUPFAM" id="SSF56042">
    <property type="entry name" value="PurM C-terminal domain-like"/>
    <property type="match status" value="1"/>
</dbReference>
<protein>
    <submittedName>
        <fullName evidence="9">Selenophosphate synthetase</fullName>
    </submittedName>
</protein>
<dbReference type="PANTHER" id="PTHR10256">
    <property type="entry name" value="SELENIDE, WATER DIKINASE"/>
    <property type="match status" value="1"/>
</dbReference>
<proteinExistence type="predicted"/>
<keyword evidence="1" id="KW-0808">Transferase</keyword>
<dbReference type="PANTHER" id="PTHR10256:SF0">
    <property type="entry name" value="INACTIVE SELENIDE, WATER DIKINASE-LIKE PROTEIN-RELATED"/>
    <property type="match status" value="1"/>
</dbReference>
<dbReference type="InterPro" id="IPR010918">
    <property type="entry name" value="PurM-like_C_dom"/>
</dbReference>
<dbReference type="OrthoDB" id="409395at2759"/>
<dbReference type="AlphaFoldDB" id="A0A5B8MLG2"/>
<organism evidence="9 10">
    <name type="scientific">Chloropicon primus</name>
    <dbReference type="NCBI Taxonomy" id="1764295"/>
    <lineage>
        <taxon>Eukaryota</taxon>
        <taxon>Viridiplantae</taxon>
        <taxon>Chlorophyta</taxon>
        <taxon>Chloropicophyceae</taxon>
        <taxon>Chloropicales</taxon>
        <taxon>Chloropicaceae</taxon>
        <taxon>Chloropicon</taxon>
    </lineage>
</organism>
<name>A0A5B8MLG2_9CHLO</name>
<accession>A0A5B8MLG2</accession>
<dbReference type="GO" id="GO:0005737">
    <property type="term" value="C:cytoplasm"/>
    <property type="evidence" value="ECO:0007669"/>
    <property type="project" value="TreeGrafter"/>
</dbReference>
<dbReference type="SUPFAM" id="SSF51905">
    <property type="entry name" value="FAD/NAD(P)-binding domain"/>
    <property type="match status" value="2"/>
</dbReference>
<dbReference type="PRINTS" id="PR00368">
    <property type="entry name" value="FADPNR"/>
</dbReference>
<evidence type="ECO:0000313" key="9">
    <source>
        <dbReference type="EMBL" id="QDZ21313.1"/>
    </source>
</evidence>
<reference evidence="9 10" key="1">
    <citation type="submission" date="2018-07" db="EMBL/GenBank/DDBJ databases">
        <title>The complete nuclear genome of the prasinophyte Chloropicon primus (CCMP1205).</title>
        <authorList>
            <person name="Pombert J.-F."/>
            <person name="Otis C."/>
            <person name="Turmel M."/>
            <person name="Lemieux C."/>
        </authorList>
    </citation>
    <scope>NUCLEOTIDE SEQUENCE [LARGE SCALE GENOMIC DNA]</scope>
    <source>
        <strain evidence="9 10">CCMP1205</strain>
    </source>
</reference>
<dbReference type="NCBIfam" id="TIGR03169">
    <property type="entry name" value="Nterm_to_SelD"/>
    <property type="match status" value="1"/>
</dbReference>
<keyword evidence="10" id="KW-1185">Reference proteome</keyword>
<dbReference type="InterPro" id="IPR023753">
    <property type="entry name" value="FAD/NAD-binding_dom"/>
</dbReference>
<evidence type="ECO:0000313" key="10">
    <source>
        <dbReference type="Proteomes" id="UP000316726"/>
    </source>
</evidence>
<dbReference type="InterPro" id="IPR004536">
    <property type="entry name" value="SPS/SelD"/>
</dbReference>
<dbReference type="InterPro" id="IPR036188">
    <property type="entry name" value="FAD/NAD-bd_sf"/>
</dbReference>
<evidence type="ECO:0000259" key="6">
    <source>
        <dbReference type="Pfam" id="PF00586"/>
    </source>
</evidence>
<dbReference type="CDD" id="cd02195">
    <property type="entry name" value="SelD"/>
    <property type="match status" value="1"/>
</dbReference>
<dbReference type="InterPro" id="IPR036676">
    <property type="entry name" value="PurM-like_C_sf"/>
</dbReference>
<dbReference type="GO" id="GO:0016491">
    <property type="term" value="F:oxidoreductase activity"/>
    <property type="evidence" value="ECO:0007669"/>
    <property type="project" value="InterPro"/>
</dbReference>
<dbReference type="EMBL" id="CP031038">
    <property type="protein sequence ID" value="QDZ21313.1"/>
    <property type="molecule type" value="Genomic_DNA"/>
</dbReference>
<dbReference type="STRING" id="1764295.A0A5B8MLG2"/>
<dbReference type="InterPro" id="IPR017584">
    <property type="entry name" value="Pyridine_nucleo_diS_OxRdtase_N"/>
</dbReference>
<dbReference type="Proteomes" id="UP000316726">
    <property type="component" value="Chromosome 5"/>
</dbReference>
<dbReference type="NCBIfam" id="TIGR00476">
    <property type="entry name" value="selD"/>
    <property type="match status" value="1"/>
</dbReference>
<evidence type="ECO:0000256" key="1">
    <source>
        <dbReference type="ARBA" id="ARBA00022679"/>
    </source>
</evidence>
<evidence type="ECO:0000256" key="5">
    <source>
        <dbReference type="ARBA" id="ARBA00023266"/>
    </source>
</evidence>
<dbReference type="Gene3D" id="3.30.1330.10">
    <property type="entry name" value="PurM-like, N-terminal domain"/>
    <property type="match status" value="1"/>
</dbReference>
<dbReference type="Gene3D" id="3.90.650.10">
    <property type="entry name" value="PurM-like C-terminal domain"/>
    <property type="match status" value="1"/>
</dbReference>
<feature type="domain" description="FAD/NAD(P)-binding" evidence="8">
    <location>
        <begin position="8"/>
        <end position="329"/>
    </location>
</feature>
<feature type="domain" description="PurM-like N-terminal" evidence="6">
    <location>
        <begin position="462"/>
        <end position="571"/>
    </location>
</feature>
<evidence type="ECO:0000256" key="4">
    <source>
        <dbReference type="ARBA" id="ARBA00022840"/>
    </source>
</evidence>
<sequence>MRGFWEKDLVLVGGGHAHVGVLKMIAMQRRRGVWKPDRYTRVTLIAKETLTPYSGMLPGYVAGHYTSEECHIDLVPLARLAGATLVHAAAVKVDPKAKTVHIARRGDLGESCPAVGYDVLSINVGITPDSSVPGAAENTTSVKPIDRFVERFERELRGGTEGKREALRGSSIAVVGGGAGGTELCLAVHHRLTAVDEIEGVEIALYTRGQVLSGQNEYGRTVIRETLKQRGIRLVEGARVLEVMDKKLKFANADGAVREEAFDHCLWCTSASPASWLRNSGLDVDDRGFVLVDEHLESLSHPGIFAAGDCATMSDHPRPKAGVFAVRQGAPLMENLTGKLEGLEEEALTRYVPQTRYLSLISTGDKYAVGLRGCWGFRGQWVWRLKNWIDTTWMAKYTSEVRDSLRSMVQPEDSKEESAEGKHKMFCAGCGSKVGPDVLSSVLQLLKESAYAEVTSSLDQADDAAVLDVGDCKAVVQSVDFFESFVGDPFVFGAIAASHALSDIYAMGVHPTSALALAVVPHGSPDKLRGCLLQMLSGACSTLMEAGCQLRGGHSAQGSEMAMGFAVTGRVASKDALLNKSKLRKGQRLILTKALGTGIILAAEMRGSCRGEWMEGAINSMAKLNRDGMDVALRHGATACTDVTGFGLAGHLREMVVASNVAVEVDMASVPLLDGAAELSGEGVQSSLYPENTKWSDALEMGDGGKSDPVYPILFDPQTSGGLLFGVPPESVESCLQDLRACGTVGAKCIGTVTEEPCEKGARPIRLLRLD</sequence>
<dbReference type="InterPro" id="IPR036921">
    <property type="entry name" value="PurM-like_N_sf"/>
</dbReference>
<feature type="domain" description="PurM-like C-terminal" evidence="7">
    <location>
        <begin position="585"/>
        <end position="757"/>
    </location>
</feature>
<dbReference type="GO" id="GO:0016260">
    <property type="term" value="P:selenocysteine biosynthetic process"/>
    <property type="evidence" value="ECO:0007669"/>
    <property type="project" value="TreeGrafter"/>
</dbReference>
<dbReference type="GO" id="GO:0004756">
    <property type="term" value="F:selenide, water dikinase activity"/>
    <property type="evidence" value="ECO:0007669"/>
    <property type="project" value="TreeGrafter"/>
</dbReference>
<dbReference type="InterPro" id="IPR016188">
    <property type="entry name" value="PurM-like_N"/>
</dbReference>
<evidence type="ECO:0000259" key="8">
    <source>
        <dbReference type="Pfam" id="PF07992"/>
    </source>
</evidence>
<dbReference type="Gene3D" id="3.50.50.100">
    <property type="match status" value="1"/>
</dbReference>
<dbReference type="Pfam" id="PF02769">
    <property type="entry name" value="AIRS_C"/>
    <property type="match status" value="1"/>
</dbReference>
<gene>
    <name evidence="9" type="ORF">A3770_05p38310</name>
</gene>
<dbReference type="SUPFAM" id="SSF55326">
    <property type="entry name" value="PurM N-terminal domain-like"/>
    <property type="match status" value="1"/>
</dbReference>
<evidence type="ECO:0000256" key="3">
    <source>
        <dbReference type="ARBA" id="ARBA00022777"/>
    </source>
</evidence>
<dbReference type="Pfam" id="PF07992">
    <property type="entry name" value="Pyr_redox_2"/>
    <property type="match status" value="1"/>
</dbReference>
<evidence type="ECO:0000256" key="2">
    <source>
        <dbReference type="ARBA" id="ARBA00022741"/>
    </source>
</evidence>
<keyword evidence="4" id="KW-0067">ATP-binding</keyword>
<dbReference type="Pfam" id="PF00586">
    <property type="entry name" value="AIRS"/>
    <property type="match status" value="1"/>
</dbReference>
<evidence type="ECO:0000259" key="7">
    <source>
        <dbReference type="Pfam" id="PF02769"/>
    </source>
</evidence>
<keyword evidence="2" id="KW-0547">Nucleotide-binding</keyword>
<keyword evidence="5" id="KW-0711">Selenium</keyword>
<dbReference type="GO" id="GO:0005524">
    <property type="term" value="F:ATP binding"/>
    <property type="evidence" value="ECO:0007669"/>
    <property type="project" value="UniProtKB-KW"/>
</dbReference>
<keyword evidence="3" id="KW-0418">Kinase</keyword>